<evidence type="ECO:0000313" key="8">
    <source>
        <dbReference type="Proteomes" id="UP000031443"/>
    </source>
</evidence>
<organism evidence="7 8">
    <name type="scientific">Chelonia mydas</name>
    <name type="common">Green sea-turtle</name>
    <name type="synonym">Chelonia agassizi</name>
    <dbReference type="NCBI Taxonomy" id="8469"/>
    <lineage>
        <taxon>Eukaryota</taxon>
        <taxon>Metazoa</taxon>
        <taxon>Chordata</taxon>
        <taxon>Craniata</taxon>
        <taxon>Vertebrata</taxon>
        <taxon>Euteleostomi</taxon>
        <taxon>Archelosauria</taxon>
        <taxon>Testudinata</taxon>
        <taxon>Testudines</taxon>
        <taxon>Cryptodira</taxon>
        <taxon>Durocryptodira</taxon>
        <taxon>Americhelydia</taxon>
        <taxon>Chelonioidea</taxon>
        <taxon>Cheloniidae</taxon>
        <taxon>Chelonia</taxon>
    </lineage>
</organism>
<dbReference type="PROSITE" id="PS50082">
    <property type="entry name" value="WD_REPEATS_2"/>
    <property type="match status" value="7"/>
</dbReference>
<evidence type="ECO:0000256" key="2">
    <source>
        <dbReference type="ARBA" id="ARBA00022574"/>
    </source>
</evidence>
<evidence type="ECO:0000256" key="1">
    <source>
        <dbReference type="ARBA" id="ARBA00004604"/>
    </source>
</evidence>
<keyword evidence="2 5" id="KW-0853">WD repeat</keyword>
<feature type="repeat" description="WD" evidence="5">
    <location>
        <begin position="481"/>
        <end position="513"/>
    </location>
</feature>
<gene>
    <name evidence="7" type="ORF">UY3_05883</name>
</gene>
<proteinExistence type="predicted"/>
<reference evidence="8" key="1">
    <citation type="journal article" date="2013" name="Nat. Genet.">
        <title>The draft genomes of soft-shell turtle and green sea turtle yield insights into the development and evolution of the turtle-specific body plan.</title>
        <authorList>
            <person name="Wang Z."/>
            <person name="Pascual-Anaya J."/>
            <person name="Zadissa A."/>
            <person name="Li W."/>
            <person name="Niimura Y."/>
            <person name="Huang Z."/>
            <person name="Li C."/>
            <person name="White S."/>
            <person name="Xiong Z."/>
            <person name="Fang D."/>
            <person name="Wang B."/>
            <person name="Ming Y."/>
            <person name="Chen Y."/>
            <person name="Zheng Y."/>
            <person name="Kuraku S."/>
            <person name="Pignatelli M."/>
            <person name="Herrero J."/>
            <person name="Beal K."/>
            <person name="Nozawa M."/>
            <person name="Li Q."/>
            <person name="Wang J."/>
            <person name="Zhang H."/>
            <person name="Yu L."/>
            <person name="Shigenobu S."/>
            <person name="Wang J."/>
            <person name="Liu J."/>
            <person name="Flicek P."/>
            <person name="Searle S."/>
            <person name="Wang J."/>
            <person name="Kuratani S."/>
            <person name="Yin Y."/>
            <person name="Aken B."/>
            <person name="Zhang G."/>
            <person name="Irie N."/>
        </authorList>
    </citation>
    <scope>NUCLEOTIDE SEQUENCE [LARGE SCALE GENOMIC DNA]</scope>
</reference>
<dbReference type="GO" id="GO:0030686">
    <property type="term" value="C:90S preribosome"/>
    <property type="evidence" value="ECO:0007669"/>
    <property type="project" value="TreeGrafter"/>
</dbReference>
<feature type="repeat" description="WD" evidence="5">
    <location>
        <begin position="99"/>
        <end position="132"/>
    </location>
</feature>
<dbReference type="STRING" id="8469.M7BXX6"/>
<name>M7BXX6_CHEMY</name>
<dbReference type="PROSITE" id="PS50294">
    <property type="entry name" value="WD_REPEATS_REGION"/>
    <property type="match status" value="5"/>
</dbReference>
<evidence type="ECO:0000256" key="4">
    <source>
        <dbReference type="ARBA" id="ARBA00023242"/>
    </source>
</evidence>
<sequence length="723" mass="80777">SVSFYPFSYAVSRKIEPFYKGGKVQISRDGKHVFCPCGTKLNIMDIATGALVHSIEQDDQEDITSFVLSPDDEILVTGSRALLLKQWEWRENKCRRTWKAMHTAPVAAMVFDPTSTLLATGGCDSTIKIWDVVKQYCTHNLKGSSGVVHIVEFHPDISRLQLFSSSMDYKIQIWDLKSSKCIASLDGHYSAVTSLAFAADKDTLISSGRDKICMVWDLKTREAKRTVPIYESVEAAVLLPEDGDFSHLGVKKRGLHFLTAGSKGVLHIWDAATAACMYTQPVPYQRVDAKEKEEGSAHSLTQCMLVPGKNEIATVTAEHNIIFYDAQTLQLRKQFAGYNEEVLDVRFLGPADSHIVVATNSPQLKVFELATSHCQILYGHTETVLALDVFRKGLMFSSCAKDRSLRVWRMGKAGEVVCMAEGLGHAHGVGALSCSRMKESFVVTTSQDCTIKVWNLPESLTAKAKADLVSSPEILHAHVTERGHDKDINSVAVSPNDKLIATGSQDRTAKLWSCPDCSLMGIFSGHTRGIWCVQFSPVDQVLATSSADGTVKLWGLHDFSCLKDVTEIELEEEQAKQEEQIMKDQELSNLLHEKKYLKALGLAISLDRPHTVLTVIKVILKETNGKENLEKNILRLRKDQKESVLKFLVTWNTNSRNCHEAQAVLEILLKHEAPECLLQYEGIKTAVESLLPYTERHFQRLGRLVQASMFIDFMWQNMRLADV</sequence>
<dbReference type="PANTHER" id="PTHR19854">
    <property type="entry name" value="TRANSDUCIN BETA-LIKE 3"/>
    <property type="match status" value="1"/>
</dbReference>
<feature type="repeat" description="WD" evidence="5">
    <location>
        <begin position="523"/>
        <end position="564"/>
    </location>
</feature>
<evidence type="ECO:0000256" key="3">
    <source>
        <dbReference type="ARBA" id="ARBA00022737"/>
    </source>
</evidence>
<dbReference type="Proteomes" id="UP000031443">
    <property type="component" value="Unassembled WGS sequence"/>
</dbReference>
<comment type="subcellular location">
    <subcellularLocation>
        <location evidence="1">Nucleus</location>
        <location evidence="1">Nucleolus</location>
    </subcellularLocation>
</comment>
<feature type="non-terminal residue" evidence="7">
    <location>
        <position position="1"/>
    </location>
</feature>
<dbReference type="InterPro" id="IPR013934">
    <property type="entry name" value="Utp13_C"/>
</dbReference>
<dbReference type="GO" id="GO:0000480">
    <property type="term" value="P:endonucleolytic cleavage in 5'-ETS of tricistronic rRNA transcript (SSU-rRNA, 5.8S rRNA, LSU-rRNA)"/>
    <property type="evidence" value="ECO:0007669"/>
    <property type="project" value="TreeGrafter"/>
</dbReference>
<feature type="repeat" description="WD" evidence="5">
    <location>
        <begin position="422"/>
        <end position="464"/>
    </location>
</feature>
<evidence type="ECO:0000256" key="5">
    <source>
        <dbReference type="PROSITE-ProRule" id="PRU00221"/>
    </source>
</evidence>
<dbReference type="PANTHER" id="PTHR19854:SF15">
    <property type="entry name" value="TRANSDUCIN BETA-LIKE PROTEIN 3"/>
    <property type="match status" value="1"/>
</dbReference>
<dbReference type="GO" id="GO:0032040">
    <property type="term" value="C:small-subunit processome"/>
    <property type="evidence" value="ECO:0007669"/>
    <property type="project" value="InterPro"/>
</dbReference>
<dbReference type="GO" id="GO:0034511">
    <property type="term" value="F:U3 snoRNA binding"/>
    <property type="evidence" value="ECO:0007669"/>
    <property type="project" value="TreeGrafter"/>
</dbReference>
<dbReference type="InterPro" id="IPR019775">
    <property type="entry name" value="WD40_repeat_CS"/>
</dbReference>
<accession>M7BXX6</accession>
<dbReference type="AlphaFoldDB" id="M7BXX6"/>
<feature type="repeat" description="WD" evidence="5">
    <location>
        <begin position="141"/>
        <end position="184"/>
    </location>
</feature>
<dbReference type="InterPro" id="IPR015943">
    <property type="entry name" value="WD40/YVTN_repeat-like_dom_sf"/>
</dbReference>
<dbReference type="InterPro" id="IPR020472">
    <property type="entry name" value="WD40_PAC1"/>
</dbReference>
<dbReference type="Pfam" id="PF00400">
    <property type="entry name" value="WD40"/>
    <property type="match status" value="7"/>
</dbReference>
<dbReference type="SUPFAM" id="SSF50978">
    <property type="entry name" value="WD40 repeat-like"/>
    <property type="match status" value="2"/>
</dbReference>
<dbReference type="EMBL" id="KB523472">
    <property type="protein sequence ID" value="EMP36903.1"/>
    <property type="molecule type" value="Genomic_DNA"/>
</dbReference>
<dbReference type="PRINTS" id="PR00320">
    <property type="entry name" value="GPROTEINBRPT"/>
</dbReference>
<dbReference type="Gene3D" id="2.130.10.10">
    <property type="entry name" value="YVTN repeat-like/Quinoprotein amine dehydrogenase"/>
    <property type="match status" value="4"/>
</dbReference>
<dbReference type="Pfam" id="PF08625">
    <property type="entry name" value="Utp13"/>
    <property type="match status" value="1"/>
</dbReference>
<protein>
    <submittedName>
        <fullName evidence="7">Transducin beta-like protein 3</fullName>
    </submittedName>
</protein>
<feature type="repeat" description="WD" evidence="5">
    <location>
        <begin position="185"/>
        <end position="226"/>
    </location>
</feature>
<feature type="repeat" description="WD" evidence="5">
    <location>
        <begin position="377"/>
        <end position="410"/>
    </location>
</feature>
<dbReference type="PROSITE" id="PS00678">
    <property type="entry name" value="WD_REPEATS_1"/>
    <property type="match status" value="4"/>
</dbReference>
<dbReference type="CDD" id="cd00200">
    <property type="entry name" value="WD40"/>
    <property type="match status" value="1"/>
</dbReference>
<dbReference type="FunFam" id="2.130.10.10:FF:002453">
    <property type="entry name" value="Transducin beta like 3"/>
    <property type="match status" value="1"/>
</dbReference>
<dbReference type="InterPro" id="IPR036322">
    <property type="entry name" value="WD40_repeat_dom_sf"/>
</dbReference>
<evidence type="ECO:0000259" key="6">
    <source>
        <dbReference type="Pfam" id="PF08625"/>
    </source>
</evidence>
<dbReference type="InterPro" id="IPR001680">
    <property type="entry name" value="WD40_rpt"/>
</dbReference>
<evidence type="ECO:0000313" key="7">
    <source>
        <dbReference type="EMBL" id="EMP36903.1"/>
    </source>
</evidence>
<keyword evidence="4" id="KW-0539">Nucleus</keyword>
<keyword evidence="8" id="KW-1185">Reference proteome</keyword>
<dbReference type="FunFam" id="2.130.10.10:FF:000834">
    <property type="entry name" value="Transducin beta-like 3"/>
    <property type="match status" value="1"/>
</dbReference>
<dbReference type="GO" id="GO:0000472">
    <property type="term" value="P:endonucleolytic cleavage to generate mature 5'-end of SSU-rRNA from (SSU-rRNA, 5.8S rRNA, LSU-rRNA)"/>
    <property type="evidence" value="ECO:0007669"/>
    <property type="project" value="TreeGrafter"/>
</dbReference>
<keyword evidence="3" id="KW-0677">Repeat</keyword>
<feature type="domain" description="U3 small nucleolar RNA-associated protein 13 C-terminal" evidence="6">
    <location>
        <begin position="584"/>
        <end position="718"/>
    </location>
</feature>
<dbReference type="SMART" id="SM00320">
    <property type="entry name" value="WD40"/>
    <property type="match status" value="11"/>
</dbReference>